<accession>A0AAD8B305</accession>
<protein>
    <submittedName>
        <fullName evidence="6">Solute carrier family 15 member 4</fullName>
    </submittedName>
</protein>
<keyword evidence="7" id="KW-1185">Reference proteome</keyword>
<comment type="caution">
    <text evidence="6">The sequence shown here is derived from an EMBL/GenBank/DDBJ whole genome shotgun (WGS) entry which is preliminary data.</text>
</comment>
<evidence type="ECO:0000313" key="6">
    <source>
        <dbReference type="EMBL" id="KAK0047113.1"/>
    </source>
</evidence>
<dbReference type="EMBL" id="JASAOG010000156">
    <property type="protein sequence ID" value="KAK0047113.1"/>
    <property type="molecule type" value="Genomic_DNA"/>
</dbReference>
<organism evidence="6 7">
    <name type="scientific">Biomphalaria pfeifferi</name>
    <name type="common">Bloodfluke planorb</name>
    <name type="synonym">Freshwater snail</name>
    <dbReference type="NCBI Taxonomy" id="112525"/>
    <lineage>
        <taxon>Eukaryota</taxon>
        <taxon>Metazoa</taxon>
        <taxon>Spiralia</taxon>
        <taxon>Lophotrochozoa</taxon>
        <taxon>Mollusca</taxon>
        <taxon>Gastropoda</taxon>
        <taxon>Heterobranchia</taxon>
        <taxon>Euthyneura</taxon>
        <taxon>Panpulmonata</taxon>
        <taxon>Hygrophila</taxon>
        <taxon>Lymnaeoidea</taxon>
        <taxon>Planorbidae</taxon>
        <taxon>Biomphalaria</taxon>
    </lineage>
</organism>
<dbReference type="InterPro" id="IPR000109">
    <property type="entry name" value="POT_fam"/>
</dbReference>
<evidence type="ECO:0000256" key="5">
    <source>
        <dbReference type="SAM" id="Phobius"/>
    </source>
</evidence>
<feature type="transmembrane region" description="Helical" evidence="5">
    <location>
        <begin position="20"/>
        <end position="41"/>
    </location>
</feature>
<gene>
    <name evidence="6" type="ORF">Bpfe_023516</name>
</gene>
<evidence type="ECO:0000256" key="2">
    <source>
        <dbReference type="ARBA" id="ARBA00022692"/>
    </source>
</evidence>
<keyword evidence="2 5" id="KW-0812">Transmembrane</keyword>
<evidence type="ECO:0000256" key="1">
    <source>
        <dbReference type="ARBA" id="ARBA00004141"/>
    </source>
</evidence>
<reference evidence="6" key="1">
    <citation type="journal article" date="2023" name="PLoS Negl. Trop. Dis.">
        <title>A genome sequence for Biomphalaria pfeifferi, the major vector snail for the human-infecting parasite Schistosoma mansoni.</title>
        <authorList>
            <person name="Bu L."/>
            <person name="Lu L."/>
            <person name="Laidemitt M.R."/>
            <person name="Zhang S.M."/>
            <person name="Mutuku M."/>
            <person name="Mkoji G."/>
            <person name="Steinauer M."/>
            <person name="Loker E.S."/>
        </authorList>
    </citation>
    <scope>NUCLEOTIDE SEQUENCE</scope>
    <source>
        <strain evidence="6">KasaAsao</strain>
    </source>
</reference>
<dbReference type="AlphaFoldDB" id="A0AAD8B305"/>
<dbReference type="GO" id="GO:0016020">
    <property type="term" value="C:membrane"/>
    <property type="evidence" value="ECO:0007669"/>
    <property type="project" value="UniProtKB-SubCell"/>
</dbReference>
<keyword evidence="4 5" id="KW-0472">Membrane</keyword>
<sequence>METTYFLQGERMDLTAGSLQIPVAMLNVFNGTIVLVLIPVLDRFVYPCFQRFKRPLSNMHRI</sequence>
<comment type="subcellular location">
    <subcellularLocation>
        <location evidence="1">Membrane</location>
        <topology evidence="1">Multi-pass membrane protein</topology>
    </subcellularLocation>
</comment>
<dbReference type="Pfam" id="PF00854">
    <property type="entry name" value="PTR2"/>
    <property type="match status" value="1"/>
</dbReference>
<evidence type="ECO:0000256" key="3">
    <source>
        <dbReference type="ARBA" id="ARBA00022989"/>
    </source>
</evidence>
<keyword evidence="3 5" id="KW-1133">Transmembrane helix</keyword>
<dbReference type="Gene3D" id="1.20.1250.20">
    <property type="entry name" value="MFS general substrate transporter like domains"/>
    <property type="match status" value="1"/>
</dbReference>
<dbReference type="InterPro" id="IPR036259">
    <property type="entry name" value="MFS_trans_sf"/>
</dbReference>
<feature type="non-terminal residue" evidence="6">
    <location>
        <position position="62"/>
    </location>
</feature>
<dbReference type="Proteomes" id="UP001233172">
    <property type="component" value="Unassembled WGS sequence"/>
</dbReference>
<name>A0AAD8B305_BIOPF</name>
<evidence type="ECO:0000256" key="4">
    <source>
        <dbReference type="ARBA" id="ARBA00023136"/>
    </source>
</evidence>
<dbReference type="GO" id="GO:0022857">
    <property type="term" value="F:transmembrane transporter activity"/>
    <property type="evidence" value="ECO:0007669"/>
    <property type="project" value="InterPro"/>
</dbReference>
<evidence type="ECO:0000313" key="7">
    <source>
        <dbReference type="Proteomes" id="UP001233172"/>
    </source>
</evidence>
<proteinExistence type="predicted"/>
<reference evidence="6" key="2">
    <citation type="submission" date="2023-04" db="EMBL/GenBank/DDBJ databases">
        <authorList>
            <person name="Bu L."/>
            <person name="Lu L."/>
            <person name="Laidemitt M.R."/>
            <person name="Zhang S.M."/>
            <person name="Mutuku M."/>
            <person name="Mkoji G."/>
            <person name="Steinauer M."/>
            <person name="Loker E.S."/>
        </authorList>
    </citation>
    <scope>NUCLEOTIDE SEQUENCE</scope>
    <source>
        <strain evidence="6">KasaAsao</strain>
        <tissue evidence="6">Whole Snail</tissue>
    </source>
</reference>